<dbReference type="EMBL" id="CABFNP030001199">
    <property type="protein sequence ID" value="CAI6092341.1"/>
    <property type="molecule type" value="Genomic_DNA"/>
</dbReference>
<organism evidence="2 3">
    <name type="scientific">Clonostachys chloroleuca</name>
    <dbReference type="NCBI Taxonomy" id="1926264"/>
    <lineage>
        <taxon>Eukaryota</taxon>
        <taxon>Fungi</taxon>
        <taxon>Dikarya</taxon>
        <taxon>Ascomycota</taxon>
        <taxon>Pezizomycotina</taxon>
        <taxon>Sordariomycetes</taxon>
        <taxon>Hypocreomycetidae</taxon>
        <taxon>Hypocreales</taxon>
        <taxon>Bionectriaceae</taxon>
        <taxon>Clonostachys</taxon>
    </lineage>
</organism>
<protein>
    <submittedName>
        <fullName evidence="2">Uncharacterized protein</fullName>
    </submittedName>
</protein>
<accession>A0AA35Q376</accession>
<evidence type="ECO:0000313" key="3">
    <source>
        <dbReference type="Proteomes" id="UP001160390"/>
    </source>
</evidence>
<proteinExistence type="predicted"/>
<feature type="chain" id="PRO_5041358008" evidence="1">
    <location>
        <begin position="20"/>
        <end position="555"/>
    </location>
</feature>
<dbReference type="AlphaFoldDB" id="A0AA35Q376"/>
<sequence>MKFSTKYLSVCFCIAYAAAGTTNAITTTLLAKGPECDIKDGVVTITPECVDTTYKTAIITDEGDEDVPIPHYRVSGYFDETNIDFTIYLPKNGWQGRFFQKVYPLQNSTAEDHDIVFGADSGGYTNQVAGGGGYRADAAVAKISRTIAREYYNNTTSDIYGYIYGGSGGSLVTIGAVENTFGIWQGAVALVQAVPVSNPNNFCLRAMAGLVLEDHKDTIIDSIRPGGNMNPFSRLDAVSREVLTEVTELGIPLTAFEDFAGIAGNRTNFLRTFRVLVLPTIESFDPTYVNDFWTKTGYLGTENSGLGDFYRRMLYEYDTVVQDTHIEGRNLVSVVLENVKSTPPAHGLQFTIQSHVGSSTISAGKFTAQLDSDTRMAVIDPGQNSTLLALVSKGTKLHVDNRAWLAGTAYHRHQIPKRPGFDSYDYLRNADAQPRYPQRGLLIGETVSFGASGGGNFTGNITTKLVVMDSLNDFDAFPLHADWYKGRVANALSERFNETYRLYYTESADHFAEPVPYDQLSRIISYHGAYEQHLRDLASSKSQQMLQIAAEYSLL</sequence>
<evidence type="ECO:0000256" key="1">
    <source>
        <dbReference type="SAM" id="SignalP"/>
    </source>
</evidence>
<dbReference type="Proteomes" id="UP001160390">
    <property type="component" value="Unassembled WGS sequence"/>
</dbReference>
<evidence type="ECO:0000313" key="2">
    <source>
        <dbReference type="EMBL" id="CAI6092341.1"/>
    </source>
</evidence>
<name>A0AA35Q376_9HYPO</name>
<keyword evidence="3" id="KW-1185">Reference proteome</keyword>
<reference evidence="2" key="1">
    <citation type="submission" date="2023-01" db="EMBL/GenBank/DDBJ databases">
        <authorList>
            <person name="Piombo E."/>
        </authorList>
    </citation>
    <scope>NUCLEOTIDE SEQUENCE</scope>
</reference>
<feature type="signal peptide" evidence="1">
    <location>
        <begin position="1"/>
        <end position="19"/>
    </location>
</feature>
<keyword evidence="1" id="KW-0732">Signal</keyword>
<comment type="caution">
    <text evidence="2">The sequence shown here is derived from an EMBL/GenBank/DDBJ whole genome shotgun (WGS) entry which is preliminary data.</text>
</comment>
<gene>
    <name evidence="2" type="ORF">CCHLO57077_00016627</name>
</gene>